<evidence type="ECO:0000256" key="2">
    <source>
        <dbReference type="ARBA" id="ARBA00022676"/>
    </source>
</evidence>
<dbReference type="CDD" id="cd03801">
    <property type="entry name" value="GT4_PimA-like"/>
    <property type="match status" value="1"/>
</dbReference>
<keyword evidence="7" id="KW-1185">Reference proteome</keyword>
<dbReference type="GO" id="GO:0102710">
    <property type="term" value="F:D-inositol-3-phosphate glycosyltransferase activity"/>
    <property type="evidence" value="ECO:0007669"/>
    <property type="project" value="UniProtKB-EC"/>
</dbReference>
<dbReference type="InterPro" id="IPR001296">
    <property type="entry name" value="Glyco_trans_1"/>
</dbReference>
<evidence type="ECO:0000259" key="4">
    <source>
        <dbReference type="Pfam" id="PF00534"/>
    </source>
</evidence>
<proteinExistence type="inferred from homology"/>
<dbReference type="EC" id="2.4.1.250" evidence="6"/>
<dbReference type="Pfam" id="PF00534">
    <property type="entry name" value="Glycos_transf_1"/>
    <property type="match status" value="1"/>
</dbReference>
<dbReference type="PANTHER" id="PTHR12526">
    <property type="entry name" value="GLYCOSYLTRANSFERASE"/>
    <property type="match status" value="1"/>
</dbReference>
<gene>
    <name evidence="6" type="primary">mshA_5</name>
    <name evidence="6" type="ORF">Spa11_28850</name>
</gene>
<dbReference type="EMBL" id="CP036349">
    <property type="protein sequence ID" value="QDV74678.1"/>
    <property type="molecule type" value="Genomic_DNA"/>
</dbReference>
<organism evidence="6 7">
    <name type="scientific">Botrimarina mediterranea</name>
    <dbReference type="NCBI Taxonomy" id="2528022"/>
    <lineage>
        <taxon>Bacteria</taxon>
        <taxon>Pseudomonadati</taxon>
        <taxon>Planctomycetota</taxon>
        <taxon>Planctomycetia</taxon>
        <taxon>Pirellulales</taxon>
        <taxon>Lacipirellulaceae</taxon>
        <taxon>Botrimarina</taxon>
    </lineage>
</organism>
<dbReference type="Pfam" id="PF13439">
    <property type="entry name" value="Glyco_transf_4"/>
    <property type="match status" value="1"/>
</dbReference>
<dbReference type="KEGG" id="bmei:Spa11_28850"/>
<dbReference type="SUPFAM" id="SSF53756">
    <property type="entry name" value="UDP-Glycosyltransferase/glycogen phosphorylase"/>
    <property type="match status" value="1"/>
</dbReference>
<evidence type="ECO:0000313" key="6">
    <source>
        <dbReference type="EMBL" id="QDV74678.1"/>
    </source>
</evidence>
<evidence type="ECO:0000259" key="5">
    <source>
        <dbReference type="Pfam" id="PF13439"/>
    </source>
</evidence>
<sequence>MSDTIPTRIVSIGAEWLNVRTGGLNRYAEGVSRALAAEGVAQRWLVTGTEDLTPSELVQVHAVASPDDGVITRLRAMWRERSIIEGADLVTSHLALYAYPLRGRLKYLPHVVHFHGPWADESHVEKKVGLNVRVKRHIEHAVYATGDRFITLSQAFANVLFHRYDVNPERVRVIPGGVDIDHFETGLSRRDARRSLRWELDRPIVLCVRRLVHRMGLEQLIEAMAEVRRSRPDAQLMIAGKGPLSPALADIVTESGLADTVRLLGFVPDDALPTVYRAADLSIVPSQSLEGFGLIIPESLAAGTPALVTPVGGMPEIVRDLDSNLILPGSTVGDIRDGLLNALNGLESLPSTAACQAYAQERFSWPAIAKRVLSVYTEAMEAYN</sequence>
<evidence type="ECO:0000256" key="3">
    <source>
        <dbReference type="ARBA" id="ARBA00022679"/>
    </source>
</evidence>
<dbReference type="RefSeq" id="WP_145113288.1">
    <property type="nucleotide sequence ID" value="NZ_CP036349.1"/>
</dbReference>
<comment type="similarity">
    <text evidence="1">Belongs to the glycosyltransferase group 1 family. Glycosyltransferase 4 subfamily.</text>
</comment>
<dbReference type="Gene3D" id="3.40.50.2000">
    <property type="entry name" value="Glycogen Phosphorylase B"/>
    <property type="match status" value="2"/>
</dbReference>
<keyword evidence="3 6" id="KW-0808">Transferase</keyword>
<dbReference type="AlphaFoldDB" id="A0A518KA62"/>
<name>A0A518KA62_9BACT</name>
<accession>A0A518KA62</accession>
<keyword evidence="2 6" id="KW-0328">Glycosyltransferase</keyword>
<feature type="domain" description="Glycosyl transferase family 1" evidence="4">
    <location>
        <begin position="189"/>
        <end position="346"/>
    </location>
</feature>
<dbReference type="PANTHER" id="PTHR12526:SF640">
    <property type="entry name" value="COLANIC ACID BIOSYNTHESIS GLYCOSYLTRANSFERASE WCAL-RELATED"/>
    <property type="match status" value="1"/>
</dbReference>
<reference evidence="6 7" key="1">
    <citation type="submission" date="2019-02" db="EMBL/GenBank/DDBJ databases">
        <title>Deep-cultivation of Planctomycetes and their phenomic and genomic characterization uncovers novel biology.</title>
        <authorList>
            <person name="Wiegand S."/>
            <person name="Jogler M."/>
            <person name="Boedeker C."/>
            <person name="Pinto D."/>
            <person name="Vollmers J."/>
            <person name="Rivas-Marin E."/>
            <person name="Kohn T."/>
            <person name="Peeters S.H."/>
            <person name="Heuer A."/>
            <person name="Rast P."/>
            <person name="Oberbeckmann S."/>
            <person name="Bunk B."/>
            <person name="Jeske O."/>
            <person name="Meyerdierks A."/>
            <person name="Storesund J.E."/>
            <person name="Kallscheuer N."/>
            <person name="Luecker S."/>
            <person name="Lage O.M."/>
            <person name="Pohl T."/>
            <person name="Merkel B.J."/>
            <person name="Hornburger P."/>
            <person name="Mueller R.-W."/>
            <person name="Bruemmer F."/>
            <person name="Labrenz M."/>
            <person name="Spormann A.M."/>
            <person name="Op den Camp H."/>
            <person name="Overmann J."/>
            <person name="Amann R."/>
            <person name="Jetten M.S.M."/>
            <person name="Mascher T."/>
            <person name="Medema M.H."/>
            <person name="Devos D.P."/>
            <person name="Kaster A.-K."/>
            <person name="Ovreas L."/>
            <person name="Rohde M."/>
            <person name="Galperin M.Y."/>
            <person name="Jogler C."/>
        </authorList>
    </citation>
    <scope>NUCLEOTIDE SEQUENCE [LARGE SCALE GENOMIC DNA]</scope>
    <source>
        <strain evidence="6 7">Spa11</strain>
    </source>
</reference>
<evidence type="ECO:0000256" key="1">
    <source>
        <dbReference type="ARBA" id="ARBA00009481"/>
    </source>
</evidence>
<evidence type="ECO:0000313" key="7">
    <source>
        <dbReference type="Proteomes" id="UP000316426"/>
    </source>
</evidence>
<protein>
    <submittedName>
        <fullName evidence="6">D-inositol 3-phosphate glycosyltransferase</fullName>
        <ecNumber evidence="6">2.4.1.250</ecNumber>
    </submittedName>
</protein>
<dbReference type="Proteomes" id="UP000316426">
    <property type="component" value="Chromosome"/>
</dbReference>
<feature type="domain" description="Glycosyltransferase subfamily 4-like N-terminal" evidence="5">
    <location>
        <begin position="22"/>
        <end position="181"/>
    </location>
</feature>
<dbReference type="InterPro" id="IPR028098">
    <property type="entry name" value="Glyco_trans_4-like_N"/>
</dbReference>